<dbReference type="Proteomes" id="UP001314903">
    <property type="component" value="Unassembled WGS sequence"/>
</dbReference>
<reference evidence="3 4" key="1">
    <citation type="submission" date="2021-03" db="EMBL/GenBank/DDBJ databases">
        <title>Genomic Encyclopedia of Type Strains, Phase IV (KMG-IV): sequencing the most valuable type-strain genomes for metagenomic binning, comparative biology and taxonomic classification.</title>
        <authorList>
            <person name="Goeker M."/>
        </authorList>
    </citation>
    <scope>NUCLEOTIDE SEQUENCE [LARGE SCALE GENOMIC DNA]</scope>
    <source>
        <strain evidence="3 4">DSM 27512</strain>
    </source>
</reference>
<dbReference type="PROSITE" id="PS50965">
    <property type="entry name" value="NERD"/>
    <property type="match status" value="1"/>
</dbReference>
<feature type="domain" description="NERD" evidence="1">
    <location>
        <begin position="51"/>
        <end position="169"/>
    </location>
</feature>
<dbReference type="InterPro" id="IPR010997">
    <property type="entry name" value="HRDC-like_sf"/>
</dbReference>
<comment type="caution">
    <text evidence="3">The sequence shown here is derived from an EMBL/GenBank/DDBJ whole genome shotgun (WGS) entry which is preliminary data.</text>
</comment>
<dbReference type="Gene3D" id="1.10.150.80">
    <property type="entry name" value="HRDC domain"/>
    <property type="match status" value="1"/>
</dbReference>
<evidence type="ECO:0000259" key="2">
    <source>
        <dbReference type="PROSITE" id="PS50967"/>
    </source>
</evidence>
<name>A0ABS4KHQ0_9FIRM</name>
<sequence length="373" mass="43492">MINLFNKMDKVEFLRESNETSEYIEKLKELQNRATGDVKSKIEKEIKICTWGMIGEKNIAFELKNSGIPMYVIHDLSIEIEGLSAQIDYIVITRKINFIIECKNLIGDIEIDNNGNFVRKYTFNGRTLKEGIYSPITQNQRHLEVLKKIKKESGKSNILARIFIDKYFDTFHKSIVVLSNPKTILNAKYAKKEIKDKVIRADQLTAYIKKKINESKELPSNDKEFLEIGEKLLNLHRADKSLYAKKYKEFEKMVEESGIKENQINETINSTKDIYSSAFQSPLNKENISVDSNNIFKNDKTEELIKKLKEFRLKNSRTENIKPYFIFNDKQMLELIEKFPKNKEELVRISGFGDKKAEKYGDKIIEILASIEK</sequence>
<dbReference type="InterPro" id="IPR044876">
    <property type="entry name" value="HRDC_dom_sf"/>
</dbReference>
<gene>
    <name evidence="3" type="ORF">J2Z35_001086</name>
</gene>
<protein>
    <recommendedName>
        <fullName evidence="5">HRDC domain-containing protein</fullName>
    </recommendedName>
</protein>
<dbReference type="InterPro" id="IPR011528">
    <property type="entry name" value="NERD"/>
</dbReference>
<dbReference type="Pfam" id="PF08378">
    <property type="entry name" value="NERD"/>
    <property type="match status" value="1"/>
</dbReference>
<dbReference type="RefSeq" id="WP_245330774.1">
    <property type="nucleotide sequence ID" value="NZ_JAGGLI010000009.1"/>
</dbReference>
<feature type="domain" description="HRDC" evidence="2">
    <location>
        <begin position="298"/>
        <end position="373"/>
    </location>
</feature>
<evidence type="ECO:0000259" key="1">
    <source>
        <dbReference type="PROSITE" id="PS50965"/>
    </source>
</evidence>
<dbReference type="PROSITE" id="PS50967">
    <property type="entry name" value="HRDC"/>
    <property type="match status" value="1"/>
</dbReference>
<accession>A0ABS4KHQ0</accession>
<dbReference type="EMBL" id="JAGGLI010000009">
    <property type="protein sequence ID" value="MBP2027292.1"/>
    <property type="molecule type" value="Genomic_DNA"/>
</dbReference>
<dbReference type="SMART" id="SM00341">
    <property type="entry name" value="HRDC"/>
    <property type="match status" value="1"/>
</dbReference>
<dbReference type="SUPFAM" id="SSF47819">
    <property type="entry name" value="HRDC-like"/>
    <property type="match status" value="1"/>
</dbReference>
<dbReference type="InterPro" id="IPR002121">
    <property type="entry name" value="HRDC_dom"/>
</dbReference>
<evidence type="ECO:0008006" key="5">
    <source>
        <dbReference type="Google" id="ProtNLM"/>
    </source>
</evidence>
<keyword evidence="4" id="KW-1185">Reference proteome</keyword>
<dbReference type="Pfam" id="PF00570">
    <property type="entry name" value="HRDC"/>
    <property type="match status" value="1"/>
</dbReference>
<proteinExistence type="predicted"/>
<evidence type="ECO:0000313" key="4">
    <source>
        <dbReference type="Proteomes" id="UP001314903"/>
    </source>
</evidence>
<evidence type="ECO:0000313" key="3">
    <source>
        <dbReference type="EMBL" id="MBP2027292.1"/>
    </source>
</evidence>
<organism evidence="3 4">
    <name type="scientific">Acetoanaerobium pronyense</name>
    <dbReference type="NCBI Taxonomy" id="1482736"/>
    <lineage>
        <taxon>Bacteria</taxon>
        <taxon>Bacillati</taxon>
        <taxon>Bacillota</taxon>
        <taxon>Clostridia</taxon>
        <taxon>Peptostreptococcales</taxon>
        <taxon>Filifactoraceae</taxon>
        <taxon>Acetoanaerobium</taxon>
    </lineage>
</organism>